<evidence type="ECO:0000313" key="1">
    <source>
        <dbReference type="EMBL" id="GAA1793307.1"/>
    </source>
</evidence>
<dbReference type="InterPro" id="IPR036412">
    <property type="entry name" value="HAD-like_sf"/>
</dbReference>
<dbReference type="PANTHER" id="PTHR43434">
    <property type="entry name" value="PHOSPHOGLYCOLATE PHOSPHATASE"/>
    <property type="match status" value="1"/>
</dbReference>
<dbReference type="InterPro" id="IPR023198">
    <property type="entry name" value="PGP-like_dom2"/>
</dbReference>
<dbReference type="InterPro" id="IPR023214">
    <property type="entry name" value="HAD_sf"/>
</dbReference>
<dbReference type="SFLD" id="SFLDG01129">
    <property type="entry name" value="C1.5:_HAD__Beta-PGM__Phosphata"/>
    <property type="match status" value="1"/>
</dbReference>
<dbReference type="Gene3D" id="3.40.50.1000">
    <property type="entry name" value="HAD superfamily/HAD-like"/>
    <property type="match status" value="1"/>
</dbReference>
<dbReference type="InterPro" id="IPR050155">
    <property type="entry name" value="HAD-like_hydrolase_sf"/>
</dbReference>
<accession>A0ABN2LM71</accession>
<evidence type="ECO:0000313" key="2">
    <source>
        <dbReference type="Proteomes" id="UP001500218"/>
    </source>
</evidence>
<dbReference type="Pfam" id="PF13419">
    <property type="entry name" value="HAD_2"/>
    <property type="match status" value="1"/>
</dbReference>
<dbReference type="RefSeq" id="WP_344127504.1">
    <property type="nucleotide sequence ID" value="NZ_BAAALT010000034.1"/>
</dbReference>
<keyword evidence="2" id="KW-1185">Reference proteome</keyword>
<protein>
    <submittedName>
        <fullName evidence="1">Haloacid dehalogenase-like hydrolase</fullName>
    </submittedName>
</protein>
<dbReference type="SFLD" id="SFLDS00003">
    <property type="entry name" value="Haloacid_Dehalogenase"/>
    <property type="match status" value="1"/>
</dbReference>
<organism evidence="1 2">
    <name type="scientific">Luedemannella flava</name>
    <dbReference type="NCBI Taxonomy" id="349316"/>
    <lineage>
        <taxon>Bacteria</taxon>
        <taxon>Bacillati</taxon>
        <taxon>Actinomycetota</taxon>
        <taxon>Actinomycetes</taxon>
        <taxon>Micromonosporales</taxon>
        <taxon>Micromonosporaceae</taxon>
        <taxon>Luedemannella</taxon>
    </lineage>
</organism>
<gene>
    <name evidence="1" type="ORF">GCM10009682_13980</name>
</gene>
<dbReference type="PANTHER" id="PTHR43434:SF1">
    <property type="entry name" value="PHOSPHOGLYCOLATE PHOSPHATASE"/>
    <property type="match status" value="1"/>
</dbReference>
<sequence>MTDRLVLWDIDRTLIKTGGVTVDIFRAAFREVTGEDLTHLPDLGGRTDHDLITEALTAQGIAPDEALIRQFFVALTEGLRSRRDDIVASGCVLPGAGAALAAFAEVPKLVQSVVTGNVRETAYEKLSMFGLTDRIDFAVGGYGCDDGRRATLVRLAVERASQAYGRGYAGDRVIVIGDTPHDIVGAHANGVRAIGVATGRSTTDDLVAAGADMVLASLVDTDAVLRAALGT</sequence>
<reference evidence="1 2" key="1">
    <citation type="journal article" date="2019" name="Int. J. Syst. Evol. Microbiol.">
        <title>The Global Catalogue of Microorganisms (GCM) 10K type strain sequencing project: providing services to taxonomists for standard genome sequencing and annotation.</title>
        <authorList>
            <consortium name="The Broad Institute Genomics Platform"/>
            <consortium name="The Broad Institute Genome Sequencing Center for Infectious Disease"/>
            <person name="Wu L."/>
            <person name="Ma J."/>
        </authorList>
    </citation>
    <scope>NUCLEOTIDE SEQUENCE [LARGE SCALE GENOMIC DNA]</scope>
    <source>
        <strain evidence="1 2">JCM 13250</strain>
    </source>
</reference>
<dbReference type="Proteomes" id="UP001500218">
    <property type="component" value="Unassembled WGS sequence"/>
</dbReference>
<dbReference type="EMBL" id="BAAALT010000034">
    <property type="protein sequence ID" value="GAA1793307.1"/>
    <property type="molecule type" value="Genomic_DNA"/>
</dbReference>
<proteinExistence type="predicted"/>
<dbReference type="SUPFAM" id="SSF56784">
    <property type="entry name" value="HAD-like"/>
    <property type="match status" value="1"/>
</dbReference>
<dbReference type="InterPro" id="IPR041492">
    <property type="entry name" value="HAD_2"/>
</dbReference>
<name>A0ABN2LM71_9ACTN</name>
<comment type="caution">
    <text evidence="1">The sequence shown here is derived from an EMBL/GenBank/DDBJ whole genome shotgun (WGS) entry which is preliminary data.</text>
</comment>
<dbReference type="Gene3D" id="1.10.150.240">
    <property type="entry name" value="Putative phosphatase, domain 2"/>
    <property type="match status" value="1"/>
</dbReference>